<protein>
    <submittedName>
        <fullName evidence="3">Uncharacterized protein</fullName>
    </submittedName>
</protein>
<evidence type="ECO:0000313" key="4">
    <source>
        <dbReference type="Proteomes" id="UP001165085"/>
    </source>
</evidence>
<dbReference type="AlphaFoldDB" id="A0A9W7A0L6"/>
<keyword evidence="2" id="KW-0472">Membrane</keyword>
<name>A0A9W7A0L6_9STRA</name>
<evidence type="ECO:0000313" key="3">
    <source>
        <dbReference type="EMBL" id="GMH59230.1"/>
    </source>
</evidence>
<proteinExistence type="predicted"/>
<reference evidence="4" key="1">
    <citation type="journal article" date="2023" name="Commun. Biol.">
        <title>Genome analysis of Parmales, the sister group of diatoms, reveals the evolutionary specialization of diatoms from phago-mixotrophs to photoautotrophs.</title>
        <authorList>
            <person name="Ban H."/>
            <person name="Sato S."/>
            <person name="Yoshikawa S."/>
            <person name="Yamada K."/>
            <person name="Nakamura Y."/>
            <person name="Ichinomiya M."/>
            <person name="Sato N."/>
            <person name="Blanc-Mathieu R."/>
            <person name="Endo H."/>
            <person name="Kuwata A."/>
            <person name="Ogata H."/>
        </authorList>
    </citation>
    <scope>NUCLEOTIDE SEQUENCE [LARGE SCALE GENOMIC DNA]</scope>
    <source>
        <strain evidence="4">NIES 3701</strain>
    </source>
</reference>
<comment type="caution">
    <text evidence="3">The sequence shown here is derived from an EMBL/GenBank/DDBJ whole genome shotgun (WGS) entry which is preliminary data.</text>
</comment>
<dbReference type="EMBL" id="BRXY01000057">
    <property type="protein sequence ID" value="GMH59230.1"/>
    <property type="molecule type" value="Genomic_DNA"/>
</dbReference>
<keyword evidence="4" id="KW-1185">Reference proteome</keyword>
<feature type="region of interest" description="Disordered" evidence="1">
    <location>
        <begin position="131"/>
        <end position="157"/>
    </location>
</feature>
<evidence type="ECO:0000256" key="2">
    <source>
        <dbReference type="SAM" id="Phobius"/>
    </source>
</evidence>
<keyword evidence="2" id="KW-0812">Transmembrane</keyword>
<feature type="transmembrane region" description="Helical" evidence="2">
    <location>
        <begin position="298"/>
        <end position="318"/>
    </location>
</feature>
<organism evidence="3 4">
    <name type="scientific">Triparma strigata</name>
    <dbReference type="NCBI Taxonomy" id="1606541"/>
    <lineage>
        <taxon>Eukaryota</taxon>
        <taxon>Sar</taxon>
        <taxon>Stramenopiles</taxon>
        <taxon>Ochrophyta</taxon>
        <taxon>Bolidophyceae</taxon>
        <taxon>Parmales</taxon>
        <taxon>Triparmaceae</taxon>
        <taxon>Triparma</taxon>
    </lineage>
</organism>
<evidence type="ECO:0000256" key="1">
    <source>
        <dbReference type="SAM" id="MobiDB-lite"/>
    </source>
</evidence>
<keyword evidence="2" id="KW-1133">Transmembrane helix</keyword>
<accession>A0A9W7A0L6</accession>
<gene>
    <name evidence="3" type="ORF">TrST_g13043</name>
</gene>
<dbReference type="Proteomes" id="UP001165085">
    <property type="component" value="Unassembled WGS sequence"/>
</dbReference>
<sequence length="368" mass="41745">MKSHDPIDRCSCPYCRQEIQLNDVKLKGMTTDKLHSVERAAFFSFEKGTIFCNLESGGGTTGVRSDEGLGEKGEVITLKPKQKGVLWGEYERNQRGKVLCRATCDTKEIRWDKEATGVFVSFRIYLFRDEDEEEDGGSGHGGEEGGSAAKREEDVEAGELRRAVVPATITLSCNGKSEIVDLAEMPRGVWICISMKEKVDLAYLEGLAIRGEIVEVIGAEAVLFDTMIVSPSRVPLQLMRNPSILQEDLTILLELKSKVRQDIDRVRTSLREFQNRPPFFSDHCYAWSLWTLEIFYCLYRSTVFTLIFSLLIVPMYTIKWLVILPAKKVYGVGEIVWVIIKDYVCERNFNIDDNDDDIGEEQQPTNLL</sequence>